<dbReference type="InterPro" id="IPR028098">
    <property type="entry name" value="Glyco_trans_4-like_N"/>
</dbReference>
<proteinExistence type="predicted"/>
<evidence type="ECO:0000259" key="2">
    <source>
        <dbReference type="Pfam" id="PF13439"/>
    </source>
</evidence>
<dbReference type="InterPro" id="IPR001296">
    <property type="entry name" value="Glyco_trans_1"/>
</dbReference>
<dbReference type="GO" id="GO:0016757">
    <property type="term" value="F:glycosyltransferase activity"/>
    <property type="evidence" value="ECO:0007669"/>
    <property type="project" value="InterPro"/>
</dbReference>
<sequence>MKIAQIPPLMESVPPMLYGGTERIVSYLTEELINQGHEVTLFASGDSYTSAELVPCCARALRLSNVKDPLPYSLLQLDLVFRRAHEFDVLHFHNDCLHFPLMRNFAHKSVTTLHGRLDLPDLAPLFKQFNKMPVVSISSDQRRPLAANWVATVYHGLPRNLYSIKNQDEGDYLAFLGRICPDKGIVRAIEIARRTGQRLKIAAKVDKVDQCYFDETVSPLLAAPNVEFIGEIGENEKEAFLNGAKALIFPIEWPEPFGLVMIEAMACGTPVIAFPHGSVREVIDDGVSGFIVESVDEAAAAVAKVDNLDRRLVRKTFEHKFTSELMARNYIKVYERLLKRPNSSLGKAKPAPNLSLIEPFDRYRQPSRPGAE</sequence>
<dbReference type="Pfam" id="PF13439">
    <property type="entry name" value="Glyco_transf_4"/>
    <property type="match status" value="1"/>
</dbReference>
<dbReference type="OrthoDB" id="9801573at2"/>
<dbReference type="PANTHER" id="PTHR12526">
    <property type="entry name" value="GLYCOSYLTRANSFERASE"/>
    <property type="match status" value="1"/>
</dbReference>
<dbReference type="RefSeq" id="WP_136496258.1">
    <property type="nucleotide sequence ID" value="NZ_CP046052.1"/>
</dbReference>
<keyword evidence="3" id="KW-0808">Transferase</keyword>
<dbReference type="PANTHER" id="PTHR12526:SF595">
    <property type="entry name" value="BLL5217 PROTEIN"/>
    <property type="match status" value="1"/>
</dbReference>
<keyword evidence="4" id="KW-1185">Reference proteome</keyword>
<dbReference type="Gene3D" id="3.40.50.2000">
    <property type="entry name" value="Glycogen Phosphorylase B"/>
    <property type="match status" value="2"/>
</dbReference>
<dbReference type="CDD" id="cd03802">
    <property type="entry name" value="GT4_AviGT4-like"/>
    <property type="match status" value="1"/>
</dbReference>
<feature type="domain" description="Glycosyltransferase subfamily 4-like N-terminal" evidence="2">
    <location>
        <begin position="18"/>
        <end position="124"/>
    </location>
</feature>
<dbReference type="KEGG" id="mhey:H2LOC_009930"/>
<dbReference type="EMBL" id="CP046052">
    <property type="protein sequence ID" value="QGM45994.1"/>
    <property type="molecule type" value="Genomic_DNA"/>
</dbReference>
<dbReference type="SUPFAM" id="SSF53756">
    <property type="entry name" value="UDP-Glycosyltransferase/glycogen phosphorylase"/>
    <property type="match status" value="1"/>
</dbReference>
<accession>A0A6B8KC52</accession>
<name>A0A6B8KC52_9HYPH</name>
<dbReference type="Pfam" id="PF00534">
    <property type="entry name" value="Glycos_transf_1"/>
    <property type="match status" value="1"/>
</dbReference>
<evidence type="ECO:0000259" key="1">
    <source>
        <dbReference type="Pfam" id="PF00534"/>
    </source>
</evidence>
<feature type="domain" description="Glycosyl transferase family 1" evidence="1">
    <location>
        <begin position="167"/>
        <end position="306"/>
    </location>
</feature>
<dbReference type="AlphaFoldDB" id="A0A6B8KC52"/>
<reference evidence="3 4" key="1">
    <citation type="submission" date="2019-11" db="EMBL/GenBank/DDBJ databases">
        <title>The genome sequence of Methylocystis heyeri.</title>
        <authorList>
            <person name="Oshkin I.Y."/>
            <person name="Miroshnikov K."/>
            <person name="Dedysh S.N."/>
        </authorList>
    </citation>
    <scope>NUCLEOTIDE SEQUENCE [LARGE SCALE GENOMIC DNA]</scope>
    <source>
        <strain evidence="3 4">H2</strain>
    </source>
</reference>
<evidence type="ECO:0000313" key="4">
    <source>
        <dbReference type="Proteomes" id="UP000309061"/>
    </source>
</evidence>
<evidence type="ECO:0000313" key="3">
    <source>
        <dbReference type="EMBL" id="QGM45994.1"/>
    </source>
</evidence>
<gene>
    <name evidence="3" type="ORF">H2LOC_009930</name>
</gene>
<organism evidence="3 4">
    <name type="scientific">Methylocystis heyeri</name>
    <dbReference type="NCBI Taxonomy" id="391905"/>
    <lineage>
        <taxon>Bacteria</taxon>
        <taxon>Pseudomonadati</taxon>
        <taxon>Pseudomonadota</taxon>
        <taxon>Alphaproteobacteria</taxon>
        <taxon>Hyphomicrobiales</taxon>
        <taxon>Methylocystaceae</taxon>
        <taxon>Methylocystis</taxon>
    </lineage>
</organism>
<dbReference type="Proteomes" id="UP000309061">
    <property type="component" value="Chromosome"/>
</dbReference>
<protein>
    <submittedName>
        <fullName evidence="3">Glycosyltransferase</fullName>
    </submittedName>
</protein>